<dbReference type="OrthoDB" id="5959843at2"/>
<dbReference type="EMBL" id="QFWQ01000007">
    <property type="protein sequence ID" value="RCS29274.1"/>
    <property type="molecule type" value="Genomic_DNA"/>
</dbReference>
<evidence type="ECO:0000256" key="2">
    <source>
        <dbReference type="SAM" id="SignalP"/>
    </source>
</evidence>
<sequence length="116" mass="12291">MRNQHRWLVGSLVALAMSGAWAQSGRINFAGAVVEPTCSTEQLAPAMSSAATDPAGQRSGCGRRAGADAGPTFTHEVVDLATANRRHDRLLDYFASYAPVAPGGKVMARLVTRTYD</sequence>
<keyword evidence="4" id="KW-1185">Reference proteome</keyword>
<reference evidence="3 4" key="1">
    <citation type="submission" date="2018-05" db="EMBL/GenBank/DDBJ databases">
        <title>Draft genome sequence of Rhodanobacter denitrificans Yn1 isolated from gold copper mine.</title>
        <authorList>
            <person name="Yang N."/>
            <person name="Mazhar H.S."/>
            <person name="Rensing C."/>
        </authorList>
    </citation>
    <scope>NUCLEOTIDE SEQUENCE [LARGE SCALE GENOMIC DNA]</scope>
    <source>
        <strain evidence="3 4">Yn1</strain>
    </source>
</reference>
<gene>
    <name evidence="3" type="ORF">DEO45_12290</name>
</gene>
<dbReference type="AlphaFoldDB" id="A0A368KBK9"/>
<feature type="region of interest" description="Disordered" evidence="1">
    <location>
        <begin position="45"/>
        <end position="68"/>
    </location>
</feature>
<accession>A0A368KBK9</accession>
<name>A0A368KBK9_9GAMM</name>
<evidence type="ECO:0000313" key="4">
    <source>
        <dbReference type="Proteomes" id="UP000252387"/>
    </source>
</evidence>
<keyword evidence="2" id="KW-0732">Signal</keyword>
<dbReference type="RefSeq" id="WP_114344090.1">
    <property type="nucleotide sequence ID" value="NZ_QFWQ01000007.1"/>
</dbReference>
<evidence type="ECO:0000256" key="1">
    <source>
        <dbReference type="SAM" id="MobiDB-lite"/>
    </source>
</evidence>
<feature type="chain" id="PRO_5016867421" description="Type 1 fimbrial protein" evidence="2">
    <location>
        <begin position="23"/>
        <end position="116"/>
    </location>
</feature>
<protein>
    <recommendedName>
        <fullName evidence="5">Type 1 fimbrial protein</fullName>
    </recommendedName>
</protein>
<feature type="signal peptide" evidence="2">
    <location>
        <begin position="1"/>
        <end position="22"/>
    </location>
</feature>
<comment type="caution">
    <text evidence="3">The sequence shown here is derived from an EMBL/GenBank/DDBJ whole genome shotgun (WGS) entry which is preliminary data.</text>
</comment>
<proteinExistence type="predicted"/>
<organism evidence="3 4">
    <name type="scientific">Rhodanobacter denitrificans</name>
    <dbReference type="NCBI Taxonomy" id="666685"/>
    <lineage>
        <taxon>Bacteria</taxon>
        <taxon>Pseudomonadati</taxon>
        <taxon>Pseudomonadota</taxon>
        <taxon>Gammaproteobacteria</taxon>
        <taxon>Lysobacterales</taxon>
        <taxon>Rhodanobacteraceae</taxon>
        <taxon>Rhodanobacter</taxon>
    </lineage>
</organism>
<evidence type="ECO:0008006" key="5">
    <source>
        <dbReference type="Google" id="ProtNLM"/>
    </source>
</evidence>
<evidence type="ECO:0000313" key="3">
    <source>
        <dbReference type="EMBL" id="RCS29274.1"/>
    </source>
</evidence>
<dbReference type="Proteomes" id="UP000252387">
    <property type="component" value="Unassembled WGS sequence"/>
</dbReference>